<gene>
    <name evidence="1" type="ORF">PghCCS26_00550</name>
</gene>
<dbReference type="Proteomes" id="UP001285921">
    <property type="component" value="Unassembled WGS sequence"/>
</dbReference>
<protein>
    <submittedName>
        <fullName evidence="1">Uncharacterized protein</fullName>
    </submittedName>
</protein>
<proteinExistence type="predicted"/>
<dbReference type="RefSeq" id="WP_317978436.1">
    <property type="nucleotide sequence ID" value="NZ_BTCL01000001.1"/>
</dbReference>
<organism evidence="1 2">
    <name type="scientific">Paenibacillus glycanilyticus</name>
    <dbReference type="NCBI Taxonomy" id="126569"/>
    <lineage>
        <taxon>Bacteria</taxon>
        <taxon>Bacillati</taxon>
        <taxon>Bacillota</taxon>
        <taxon>Bacilli</taxon>
        <taxon>Bacillales</taxon>
        <taxon>Paenibacillaceae</taxon>
        <taxon>Paenibacillus</taxon>
    </lineage>
</organism>
<evidence type="ECO:0000313" key="2">
    <source>
        <dbReference type="Proteomes" id="UP001285921"/>
    </source>
</evidence>
<comment type="caution">
    <text evidence="1">The sequence shown here is derived from an EMBL/GenBank/DDBJ whole genome shotgun (WGS) entry which is preliminary data.</text>
</comment>
<evidence type="ECO:0000313" key="1">
    <source>
        <dbReference type="EMBL" id="GMK42928.1"/>
    </source>
</evidence>
<dbReference type="EMBL" id="BTCL01000001">
    <property type="protein sequence ID" value="GMK42928.1"/>
    <property type="molecule type" value="Genomic_DNA"/>
</dbReference>
<accession>A0ABQ6ND95</accession>
<name>A0ABQ6ND95_9BACL</name>
<keyword evidence="2" id="KW-1185">Reference proteome</keyword>
<reference evidence="1 2" key="1">
    <citation type="submission" date="2023-05" db="EMBL/GenBank/DDBJ databases">
        <title>Draft genome of Paenibacillus sp. CCS26.</title>
        <authorList>
            <person name="Akita H."/>
            <person name="Shinto Y."/>
            <person name="Kimura Z."/>
        </authorList>
    </citation>
    <scope>NUCLEOTIDE SEQUENCE [LARGE SCALE GENOMIC DNA]</scope>
    <source>
        <strain evidence="1 2">CCS26</strain>
    </source>
</reference>
<sequence>MIRIWPMLVLVFVIIIAGCSSNKGDVAGDELYILEGYEEKLKALDLTEVAALPYFSSPFITVAEDQSGQQYAVLFDKSGEVRQERLSLEYEEIIDSLQRKGYKIDQAPNKLNLHLFEINHNLYWSYGDGEASVYLDGKGNEADPFKKEETN</sequence>
<dbReference type="PROSITE" id="PS51257">
    <property type="entry name" value="PROKAR_LIPOPROTEIN"/>
    <property type="match status" value="1"/>
</dbReference>